<feature type="domain" description="ABM" evidence="1">
    <location>
        <begin position="2"/>
        <end position="25"/>
    </location>
</feature>
<dbReference type="AlphaFoldDB" id="A0A655YBR0"/>
<name>A0A655YBR0_VIBCL</name>
<dbReference type="InterPro" id="IPR007138">
    <property type="entry name" value="ABM_dom"/>
</dbReference>
<proteinExistence type="predicted"/>
<dbReference type="SUPFAM" id="SSF54909">
    <property type="entry name" value="Dimeric alpha+beta barrel"/>
    <property type="match status" value="1"/>
</dbReference>
<dbReference type="Pfam" id="PF03992">
    <property type="entry name" value="ABM"/>
    <property type="match status" value="1"/>
</dbReference>
<dbReference type="InterPro" id="IPR011008">
    <property type="entry name" value="Dimeric_a/b-barrel"/>
</dbReference>
<dbReference type="Proteomes" id="UP000041770">
    <property type="component" value="Unassembled WGS sequence"/>
</dbReference>
<reference evidence="2 3" key="1">
    <citation type="submission" date="2015-07" db="EMBL/GenBank/DDBJ databases">
        <authorList>
            <consortium name="Pathogen Informatics"/>
        </authorList>
    </citation>
    <scope>NUCLEOTIDE SEQUENCE [LARGE SCALE GENOMIC DNA]</scope>
    <source>
        <strain evidence="2 3">A316</strain>
    </source>
</reference>
<sequence>MQEIWCSEESLQKHQQSDHFQHFQQKIGEREMLEYLQLRPLTFVG</sequence>
<dbReference type="Gene3D" id="3.30.70.100">
    <property type="match status" value="1"/>
</dbReference>
<keyword evidence="2" id="KW-0449">Lipoprotein</keyword>
<dbReference type="EMBL" id="CWQY01000005">
    <property type="protein sequence ID" value="CSC34430.1"/>
    <property type="molecule type" value="Genomic_DNA"/>
</dbReference>
<organism evidence="2 3">
    <name type="scientific">Vibrio cholerae</name>
    <dbReference type="NCBI Taxonomy" id="666"/>
    <lineage>
        <taxon>Bacteria</taxon>
        <taxon>Pseudomonadati</taxon>
        <taxon>Pseudomonadota</taxon>
        <taxon>Gammaproteobacteria</taxon>
        <taxon>Vibrionales</taxon>
        <taxon>Vibrionaceae</taxon>
        <taxon>Vibrio</taxon>
    </lineage>
</organism>
<evidence type="ECO:0000259" key="1">
    <source>
        <dbReference type="Pfam" id="PF03992"/>
    </source>
</evidence>
<protein>
    <submittedName>
        <fullName evidence="2">Lipoprotein</fullName>
    </submittedName>
</protein>
<evidence type="ECO:0000313" key="3">
    <source>
        <dbReference type="Proteomes" id="UP000041770"/>
    </source>
</evidence>
<evidence type="ECO:0000313" key="2">
    <source>
        <dbReference type="EMBL" id="CSC34430.1"/>
    </source>
</evidence>
<gene>
    <name evidence="2" type="ORF">ERS013200_01207</name>
</gene>
<accession>A0A655YBR0</accession>